<evidence type="ECO:0000313" key="1">
    <source>
        <dbReference type="EMBL" id="QRF51317.1"/>
    </source>
</evidence>
<dbReference type="Proteomes" id="UP000596351">
    <property type="component" value="Chromosome"/>
</dbReference>
<organism evidence="1 2">
    <name type="scientific">Rhizobium rosettiformans</name>
    <dbReference type="NCBI Taxonomy" id="1368430"/>
    <lineage>
        <taxon>Bacteria</taxon>
        <taxon>Pseudomonadati</taxon>
        <taxon>Pseudomonadota</taxon>
        <taxon>Alphaproteobacteria</taxon>
        <taxon>Hyphomicrobiales</taxon>
        <taxon>Rhizobiaceae</taxon>
        <taxon>Rhizobium/Agrobacterium group</taxon>
        <taxon>Rhizobium</taxon>
    </lineage>
</organism>
<proteinExistence type="predicted"/>
<evidence type="ECO:0000313" key="2">
    <source>
        <dbReference type="Proteomes" id="UP000596351"/>
    </source>
</evidence>
<gene>
    <name evidence="1" type="ORF">D4A92_07655</name>
</gene>
<name>A0ABX7EVA0_9HYPH</name>
<protein>
    <submittedName>
        <fullName evidence="1">Uncharacterized protein</fullName>
    </submittedName>
</protein>
<dbReference type="EMBL" id="CP032405">
    <property type="protein sequence ID" value="QRF51317.1"/>
    <property type="molecule type" value="Genomic_DNA"/>
</dbReference>
<sequence>MIDMVGLSGSRGMEFQTNPPDPSCSNGAAGYCNELVRAGWSEVGKGACSRVFHRAGDTTVIKVSDGDQCYLAFVDYVITNPMDCLPNLENVYRSQAWAVTHIEHLDVLSESNGTQLLKWWESFIAARRNNMQVPLPADWSQVACALQPIASEGGCGFDVKKINAMQRGSTVVFTDPLY</sequence>
<reference evidence="1 2" key="1">
    <citation type="submission" date="2018-09" db="EMBL/GenBank/DDBJ databases">
        <title>Rhizobium sp. MAE2-X.</title>
        <authorList>
            <person name="Lee Y."/>
            <person name="Jeon C.O."/>
        </authorList>
    </citation>
    <scope>NUCLEOTIDE SEQUENCE [LARGE SCALE GENOMIC DNA]</scope>
    <source>
        <strain evidence="1 2">MAE2-X</strain>
    </source>
</reference>
<keyword evidence="2" id="KW-1185">Reference proteome</keyword>
<dbReference type="RefSeq" id="WP_203019093.1">
    <property type="nucleotide sequence ID" value="NZ_CP032405.1"/>
</dbReference>
<accession>A0ABX7EVA0</accession>